<feature type="compositionally biased region" description="Polar residues" evidence="1">
    <location>
        <begin position="252"/>
        <end position="272"/>
    </location>
</feature>
<sequence length="661" mass="73304">MLKSSQRPKNRNGNNSETSGDSGIDEPVKPVKYFGTDNYWIGQRIAEKKINTNTPNLRQYWEQNSLREQQEKQRQSQLAQNRSRRPFGFPKWRSNDAMTASLVASGKVPQLIPKDSQLPEHRKQKIEETERRAVAERQALQKSASNHKMQSLYKGKSMECLSMQVDYQPWYDRERIRSAISRESIGNIGAAKDRFERGDFPERDYRGGSSYALNNIDREPIRSGVTSAVPSRPATSMGKPNYAPPDVPTSQPPQISQNTASQNHQSHQNAQTVTMSPEHYAFLQYMRQNPNILSDFGIEVPKTLLNLSDNLQTEPETRQNTATPRQMAPVQPVAPTPHRSSGSGRYVKNGAGPRHHRRLYDVSVKQIPENKRQSMQDLDQQKAGDSLIAAEIRAIQEREDELRRSRSELGLPNLEDTLENWRTGHRLSSAVSTDAINHGFTHGYGSGRSLAASCDDLQWQQQQPYYERHYDGNSGYPMAGFDEQDEPASLTATSPSEPSLPSQPLASTGPSALPTTPAPAFASLLGASQQQQQHPVQHHEHPTLDVIDHRRRVSLSGIRRDPLHPARGSSRGLASPGSIIVSPESEPASLLLRSPDQGQDHGSPTAGSFKLFKSQDPDVVSVVSVESFGSASVTTVSCNGGGSRAETVVYYTAGKLIIPVE</sequence>
<evidence type="ECO:0000256" key="1">
    <source>
        <dbReference type="SAM" id="MobiDB-lite"/>
    </source>
</evidence>
<reference evidence="3" key="2">
    <citation type="submission" date="2020-10" db="UniProtKB">
        <authorList>
            <consortium name="WormBaseParasite"/>
        </authorList>
    </citation>
    <scope>IDENTIFICATION</scope>
</reference>
<feature type="region of interest" description="Disordered" evidence="1">
    <location>
        <begin position="468"/>
        <end position="610"/>
    </location>
</feature>
<feature type="region of interest" description="Disordered" evidence="1">
    <location>
        <begin position="1"/>
        <end position="29"/>
    </location>
</feature>
<name>A0A7E4VMF5_PANRE</name>
<feature type="compositionally biased region" description="Basic and acidic residues" evidence="1">
    <location>
        <begin position="537"/>
        <end position="548"/>
    </location>
</feature>
<reference evidence="2" key="1">
    <citation type="journal article" date="2013" name="Genetics">
        <title>The draft genome and transcriptome of Panagrellus redivivus are shaped by the harsh demands of a free-living lifestyle.</title>
        <authorList>
            <person name="Srinivasan J."/>
            <person name="Dillman A.R."/>
            <person name="Macchietto M.G."/>
            <person name="Heikkinen L."/>
            <person name="Lakso M."/>
            <person name="Fracchia K.M."/>
            <person name="Antoshechkin I."/>
            <person name="Mortazavi A."/>
            <person name="Wong G."/>
            <person name="Sternberg P.W."/>
        </authorList>
    </citation>
    <scope>NUCLEOTIDE SEQUENCE [LARGE SCALE GENOMIC DNA]</scope>
    <source>
        <strain evidence="2">MT8872</strain>
    </source>
</reference>
<dbReference type="Proteomes" id="UP000492821">
    <property type="component" value="Unassembled WGS sequence"/>
</dbReference>
<feature type="compositionally biased region" description="Polar residues" evidence="1">
    <location>
        <begin position="11"/>
        <end position="21"/>
    </location>
</feature>
<keyword evidence="2" id="KW-1185">Reference proteome</keyword>
<dbReference type="AlphaFoldDB" id="A0A7E4VMF5"/>
<feature type="region of interest" description="Disordered" evidence="1">
    <location>
        <begin position="309"/>
        <end position="360"/>
    </location>
</feature>
<proteinExistence type="predicted"/>
<evidence type="ECO:0000313" key="3">
    <source>
        <dbReference type="WBParaSite" id="Pan_g22308.t1"/>
    </source>
</evidence>
<feature type="compositionally biased region" description="Low complexity" evidence="1">
    <location>
        <begin position="494"/>
        <end position="507"/>
    </location>
</feature>
<feature type="region of interest" description="Disordered" evidence="1">
    <location>
        <begin position="66"/>
        <end position="93"/>
    </location>
</feature>
<accession>A0A7E4VMF5</accession>
<feature type="compositionally biased region" description="Basic and acidic residues" evidence="1">
    <location>
        <begin position="117"/>
        <end position="127"/>
    </location>
</feature>
<feature type="compositionally biased region" description="Polar residues" evidence="1">
    <location>
        <begin position="309"/>
        <end position="324"/>
    </location>
</feature>
<feature type="compositionally biased region" description="Polar residues" evidence="1">
    <location>
        <begin position="596"/>
        <end position="606"/>
    </location>
</feature>
<feature type="compositionally biased region" description="Pro residues" evidence="1">
    <location>
        <begin position="242"/>
        <end position="251"/>
    </location>
</feature>
<feature type="compositionally biased region" description="Basic residues" evidence="1">
    <location>
        <begin position="1"/>
        <end position="10"/>
    </location>
</feature>
<protein>
    <submittedName>
        <fullName evidence="3">Zasp-like motif domain-containing protein</fullName>
    </submittedName>
</protein>
<dbReference type="WBParaSite" id="Pan_g22308.t1">
    <property type="protein sequence ID" value="Pan_g22308.t1"/>
    <property type="gene ID" value="Pan_g22308"/>
</dbReference>
<feature type="region of interest" description="Disordered" evidence="1">
    <location>
        <begin position="217"/>
        <end position="272"/>
    </location>
</feature>
<evidence type="ECO:0000313" key="2">
    <source>
        <dbReference type="Proteomes" id="UP000492821"/>
    </source>
</evidence>
<feature type="region of interest" description="Disordered" evidence="1">
    <location>
        <begin position="108"/>
        <end position="127"/>
    </location>
</feature>
<organism evidence="2 3">
    <name type="scientific">Panagrellus redivivus</name>
    <name type="common">Microworm</name>
    <dbReference type="NCBI Taxonomy" id="6233"/>
    <lineage>
        <taxon>Eukaryota</taxon>
        <taxon>Metazoa</taxon>
        <taxon>Ecdysozoa</taxon>
        <taxon>Nematoda</taxon>
        <taxon>Chromadorea</taxon>
        <taxon>Rhabditida</taxon>
        <taxon>Tylenchina</taxon>
        <taxon>Panagrolaimomorpha</taxon>
        <taxon>Panagrolaimoidea</taxon>
        <taxon>Panagrolaimidae</taxon>
        <taxon>Panagrellus</taxon>
    </lineage>
</organism>